<keyword evidence="13" id="KW-1185">Reference proteome</keyword>
<dbReference type="InterPro" id="IPR033135">
    <property type="entry name" value="ClpP_His_AS"/>
</dbReference>
<sequence length="193" mass="21232">MAEEEANELEQLLGAPRRVYDKLFEQRMLFLKGPLEDKNGDQLVAQLLALDADDNEDITLYINSPGGIITGMFALYDTINLLQSKVNTRCVGLAASAAAFLLCTGTGTRSATENSRIMIHQPLGGARGTAKDIEIQAKNIVWMRERINEIMAGRTGKPVEQVRQDTDRDFWMTGAEAVEYGLIDQVLQPATGS</sequence>
<dbReference type="Pfam" id="PF00574">
    <property type="entry name" value="CLP_protease"/>
    <property type="match status" value="1"/>
</dbReference>
<dbReference type="InterPro" id="IPR023562">
    <property type="entry name" value="ClpP/TepA"/>
</dbReference>
<evidence type="ECO:0000256" key="6">
    <source>
        <dbReference type="HAMAP-Rule" id="MF_00444"/>
    </source>
</evidence>
<proteinExistence type="inferred from homology"/>
<evidence type="ECO:0000313" key="12">
    <source>
        <dbReference type="EMBL" id="GGI08248.1"/>
    </source>
</evidence>
<dbReference type="GO" id="GO:0005737">
    <property type="term" value="C:cytoplasm"/>
    <property type="evidence" value="ECO:0007669"/>
    <property type="project" value="UniProtKB-SubCell"/>
</dbReference>
<keyword evidence="2 6" id="KW-0645">Protease</keyword>
<dbReference type="PROSITE" id="PS00382">
    <property type="entry name" value="CLP_PROTEASE_HIS"/>
    <property type="match status" value="1"/>
</dbReference>
<comment type="subcellular location">
    <subcellularLocation>
        <location evidence="6">Cytoplasm</location>
    </subcellularLocation>
</comment>
<evidence type="ECO:0000256" key="8">
    <source>
        <dbReference type="PROSITE-ProRule" id="PRU10086"/>
    </source>
</evidence>
<dbReference type="GO" id="GO:0006515">
    <property type="term" value="P:protein quality control for misfolded or incompletely synthesized proteins"/>
    <property type="evidence" value="ECO:0007669"/>
    <property type="project" value="TreeGrafter"/>
</dbReference>
<dbReference type="SUPFAM" id="SSF52096">
    <property type="entry name" value="ClpP/crotonase"/>
    <property type="match status" value="1"/>
</dbReference>
<feature type="active site" evidence="6 8">
    <location>
        <position position="120"/>
    </location>
</feature>
<evidence type="ECO:0000313" key="13">
    <source>
        <dbReference type="Proteomes" id="UP000650511"/>
    </source>
</evidence>
<name>A0A8J3A9N9_9ACTN</name>
<dbReference type="EC" id="3.4.21.92" evidence="6 9"/>
<feature type="active site" evidence="7">
    <location>
        <position position="96"/>
    </location>
</feature>
<dbReference type="RefSeq" id="WP_229730670.1">
    <property type="nucleotide sequence ID" value="NZ_BMHA01000011.1"/>
</dbReference>
<dbReference type="PROSITE" id="PS00381">
    <property type="entry name" value="CLP_PROTEASE_SER"/>
    <property type="match status" value="1"/>
</dbReference>
<dbReference type="PANTHER" id="PTHR10381">
    <property type="entry name" value="ATP-DEPENDENT CLP PROTEASE PROTEOLYTIC SUBUNIT"/>
    <property type="match status" value="1"/>
</dbReference>
<dbReference type="PANTHER" id="PTHR10381:SF11">
    <property type="entry name" value="ATP-DEPENDENT CLP PROTEASE PROTEOLYTIC SUBUNIT, MITOCHONDRIAL"/>
    <property type="match status" value="1"/>
</dbReference>
<comment type="function">
    <text evidence="6 10">Cleaves peptides in various proteins in a process that requires ATP hydrolysis. Has a chymotrypsin-like activity. Plays a major role in the degradation of misfolded proteins.</text>
</comment>
<gene>
    <name evidence="6 12" type="primary">clpP</name>
    <name evidence="12" type="ORF">GCM10011354_28140</name>
</gene>
<comment type="caution">
    <text evidence="12">The sequence shown here is derived from an EMBL/GenBank/DDBJ whole genome shotgun (WGS) entry which is preliminary data.</text>
</comment>
<evidence type="ECO:0000256" key="9">
    <source>
        <dbReference type="RuleBase" id="RU000549"/>
    </source>
</evidence>
<dbReference type="PRINTS" id="PR00127">
    <property type="entry name" value="CLPPROTEASEP"/>
</dbReference>
<dbReference type="EMBL" id="BMHA01000011">
    <property type="protein sequence ID" value="GGI08248.1"/>
    <property type="molecule type" value="Genomic_DNA"/>
</dbReference>
<evidence type="ECO:0000256" key="7">
    <source>
        <dbReference type="PROSITE-ProRule" id="PRU10085"/>
    </source>
</evidence>
<comment type="catalytic activity">
    <reaction evidence="5 6 8">
        <text>Hydrolysis of proteins to small peptides in the presence of ATP and magnesium. alpha-casein is the usual test substrate. In the absence of ATP, only oligopeptides shorter than five residues are hydrolyzed (such as succinyl-Leu-Tyr-|-NHMec, and Leu-Tyr-Leu-|-Tyr-Trp, in which cleavage of the -Tyr-|-Leu- and -Tyr-|-Trp bonds also occurs).</text>
        <dbReference type="EC" id="3.4.21.92"/>
    </reaction>
</comment>
<keyword evidence="4 6" id="KW-0720">Serine protease</keyword>
<evidence type="ECO:0000256" key="5">
    <source>
        <dbReference type="ARBA" id="ARBA00034021"/>
    </source>
</evidence>
<dbReference type="InterPro" id="IPR001907">
    <property type="entry name" value="ClpP"/>
</dbReference>
<dbReference type="InterPro" id="IPR029045">
    <property type="entry name" value="ClpP/crotonase-like_dom_sf"/>
</dbReference>
<organism evidence="12 13">
    <name type="scientific">Egicoccus halophilus</name>
    <dbReference type="NCBI Taxonomy" id="1670830"/>
    <lineage>
        <taxon>Bacteria</taxon>
        <taxon>Bacillati</taxon>
        <taxon>Actinomycetota</taxon>
        <taxon>Nitriliruptoria</taxon>
        <taxon>Egicoccales</taxon>
        <taxon>Egicoccaceae</taxon>
        <taxon>Egicoccus</taxon>
    </lineage>
</organism>
<keyword evidence="6" id="KW-0963">Cytoplasm</keyword>
<dbReference type="AlphaFoldDB" id="A0A8J3A9N9"/>
<comment type="subunit">
    <text evidence="6">Fourteen ClpP subunits assemble into 2 heptameric rings which stack back to back to give a disk-like structure with a central cavity, resembling the structure of eukaryotic proteasomes.</text>
</comment>
<dbReference type="Proteomes" id="UP000650511">
    <property type="component" value="Unassembled WGS sequence"/>
</dbReference>
<evidence type="ECO:0000256" key="3">
    <source>
        <dbReference type="ARBA" id="ARBA00022801"/>
    </source>
</evidence>
<dbReference type="GO" id="GO:0009368">
    <property type="term" value="C:endopeptidase Clp complex"/>
    <property type="evidence" value="ECO:0007669"/>
    <property type="project" value="TreeGrafter"/>
</dbReference>
<dbReference type="InterPro" id="IPR018215">
    <property type="entry name" value="ClpP_Ser_AS"/>
</dbReference>
<feature type="active site" description="Nucleophile" evidence="6">
    <location>
        <position position="96"/>
    </location>
</feature>
<protein>
    <recommendedName>
        <fullName evidence="6 11">ATP-dependent Clp protease proteolytic subunit</fullName>
        <ecNumber evidence="6 9">3.4.21.92</ecNumber>
    </recommendedName>
    <alternativeName>
        <fullName evidence="6">Endopeptidase Clp</fullName>
    </alternativeName>
</protein>
<keyword evidence="3 6" id="KW-0378">Hydrolase</keyword>
<accession>A0A8J3A9N9</accession>
<reference evidence="12" key="1">
    <citation type="journal article" date="2014" name="Int. J. Syst. Evol. Microbiol.">
        <title>Complete genome sequence of Corynebacterium casei LMG S-19264T (=DSM 44701T), isolated from a smear-ripened cheese.</title>
        <authorList>
            <consortium name="US DOE Joint Genome Institute (JGI-PGF)"/>
            <person name="Walter F."/>
            <person name="Albersmeier A."/>
            <person name="Kalinowski J."/>
            <person name="Ruckert C."/>
        </authorList>
    </citation>
    <scope>NUCLEOTIDE SEQUENCE</scope>
    <source>
        <strain evidence="12">CGMCC 1.14988</strain>
    </source>
</reference>
<dbReference type="GO" id="GO:0051117">
    <property type="term" value="F:ATPase binding"/>
    <property type="evidence" value="ECO:0007669"/>
    <property type="project" value="TreeGrafter"/>
</dbReference>
<evidence type="ECO:0000256" key="2">
    <source>
        <dbReference type="ARBA" id="ARBA00022670"/>
    </source>
</evidence>
<evidence type="ECO:0000256" key="4">
    <source>
        <dbReference type="ARBA" id="ARBA00022825"/>
    </source>
</evidence>
<dbReference type="GO" id="GO:0004252">
    <property type="term" value="F:serine-type endopeptidase activity"/>
    <property type="evidence" value="ECO:0007669"/>
    <property type="project" value="UniProtKB-UniRule"/>
</dbReference>
<comment type="similarity">
    <text evidence="1 6 11">Belongs to the peptidase S14 family.</text>
</comment>
<evidence type="ECO:0000256" key="10">
    <source>
        <dbReference type="RuleBase" id="RU000550"/>
    </source>
</evidence>
<evidence type="ECO:0000256" key="11">
    <source>
        <dbReference type="RuleBase" id="RU003567"/>
    </source>
</evidence>
<dbReference type="GO" id="GO:0004176">
    <property type="term" value="F:ATP-dependent peptidase activity"/>
    <property type="evidence" value="ECO:0007669"/>
    <property type="project" value="InterPro"/>
</dbReference>
<reference evidence="12" key="2">
    <citation type="submission" date="2020-09" db="EMBL/GenBank/DDBJ databases">
        <authorList>
            <person name="Sun Q."/>
            <person name="Zhou Y."/>
        </authorList>
    </citation>
    <scope>NUCLEOTIDE SEQUENCE</scope>
    <source>
        <strain evidence="12">CGMCC 1.14988</strain>
    </source>
</reference>
<dbReference type="Gene3D" id="3.90.226.10">
    <property type="entry name" value="2-enoyl-CoA Hydratase, Chain A, domain 1"/>
    <property type="match status" value="1"/>
</dbReference>
<evidence type="ECO:0000256" key="1">
    <source>
        <dbReference type="ARBA" id="ARBA00007039"/>
    </source>
</evidence>
<dbReference type="CDD" id="cd07017">
    <property type="entry name" value="S14_ClpP_2"/>
    <property type="match status" value="1"/>
</dbReference>
<dbReference type="HAMAP" id="MF_00444">
    <property type="entry name" value="ClpP"/>
    <property type="match status" value="1"/>
</dbReference>